<evidence type="ECO:0000313" key="3">
    <source>
        <dbReference type="Proteomes" id="UP000501690"/>
    </source>
</evidence>
<organism evidence="2 3">
    <name type="scientific">Vigna unguiculata</name>
    <name type="common">Cowpea</name>
    <dbReference type="NCBI Taxonomy" id="3917"/>
    <lineage>
        <taxon>Eukaryota</taxon>
        <taxon>Viridiplantae</taxon>
        <taxon>Streptophyta</taxon>
        <taxon>Embryophyta</taxon>
        <taxon>Tracheophyta</taxon>
        <taxon>Spermatophyta</taxon>
        <taxon>Magnoliopsida</taxon>
        <taxon>eudicotyledons</taxon>
        <taxon>Gunneridae</taxon>
        <taxon>Pentapetalae</taxon>
        <taxon>rosids</taxon>
        <taxon>fabids</taxon>
        <taxon>Fabales</taxon>
        <taxon>Fabaceae</taxon>
        <taxon>Papilionoideae</taxon>
        <taxon>50 kb inversion clade</taxon>
        <taxon>NPAAA clade</taxon>
        <taxon>indigoferoid/millettioid clade</taxon>
        <taxon>Phaseoleae</taxon>
        <taxon>Vigna</taxon>
    </lineage>
</organism>
<feature type="region of interest" description="Disordered" evidence="1">
    <location>
        <begin position="1"/>
        <end position="33"/>
    </location>
</feature>
<dbReference type="AlphaFoldDB" id="A0A4D6NDS7"/>
<sequence>MTNIQKQRNHGTNTLLAQPLAQAERSHSGESPLALASSLRLGKGSKRGTMAFCALSLRRALLA</sequence>
<evidence type="ECO:0000256" key="1">
    <source>
        <dbReference type="SAM" id="MobiDB-lite"/>
    </source>
</evidence>
<protein>
    <submittedName>
        <fullName evidence="2">Uncharacterized protein</fullName>
    </submittedName>
</protein>
<gene>
    <name evidence="2" type="ORF">DEO72_LG10g2285</name>
</gene>
<dbReference type="Proteomes" id="UP000501690">
    <property type="component" value="Linkage Group LG10"/>
</dbReference>
<keyword evidence="3" id="KW-1185">Reference proteome</keyword>
<accession>A0A4D6NDS7</accession>
<proteinExistence type="predicted"/>
<evidence type="ECO:0000313" key="2">
    <source>
        <dbReference type="EMBL" id="QCE11052.1"/>
    </source>
</evidence>
<name>A0A4D6NDS7_VIGUN</name>
<feature type="compositionally biased region" description="Polar residues" evidence="1">
    <location>
        <begin position="1"/>
        <end position="16"/>
    </location>
</feature>
<dbReference type="EMBL" id="CP039354">
    <property type="protein sequence ID" value="QCE11052.1"/>
    <property type="molecule type" value="Genomic_DNA"/>
</dbReference>
<reference evidence="2 3" key="1">
    <citation type="submission" date="2019-04" db="EMBL/GenBank/DDBJ databases">
        <title>An improved genome assembly and genetic linkage map for asparagus bean, Vigna unguiculata ssp. sesquipedialis.</title>
        <authorList>
            <person name="Xia Q."/>
            <person name="Zhang R."/>
            <person name="Dong Y."/>
        </authorList>
    </citation>
    <scope>NUCLEOTIDE SEQUENCE [LARGE SCALE GENOMIC DNA]</scope>
    <source>
        <tissue evidence="2">Leaf</tissue>
    </source>
</reference>